<feature type="signal peptide" evidence="1">
    <location>
        <begin position="1"/>
        <end position="20"/>
    </location>
</feature>
<organism evidence="2 3">
    <name type="scientific">Flavobacterium qiangtangense</name>
    <dbReference type="NCBI Taxonomy" id="1442595"/>
    <lineage>
        <taxon>Bacteria</taxon>
        <taxon>Pseudomonadati</taxon>
        <taxon>Bacteroidota</taxon>
        <taxon>Flavobacteriia</taxon>
        <taxon>Flavobacteriales</taxon>
        <taxon>Flavobacteriaceae</taxon>
        <taxon>Flavobacterium</taxon>
    </lineage>
</organism>
<dbReference type="EMBL" id="JBHSQB010000009">
    <property type="protein sequence ID" value="MFC6097620.1"/>
    <property type="molecule type" value="Genomic_DNA"/>
</dbReference>
<proteinExistence type="predicted"/>
<protein>
    <submittedName>
        <fullName evidence="2">Uncharacterized protein</fullName>
    </submittedName>
</protein>
<gene>
    <name evidence="2" type="ORF">ACFPVY_13265</name>
</gene>
<dbReference type="RefSeq" id="WP_379792582.1">
    <property type="nucleotide sequence ID" value="NZ_JBHSQB010000009.1"/>
</dbReference>
<evidence type="ECO:0000313" key="3">
    <source>
        <dbReference type="Proteomes" id="UP001596287"/>
    </source>
</evidence>
<evidence type="ECO:0000256" key="1">
    <source>
        <dbReference type="SAM" id="SignalP"/>
    </source>
</evidence>
<dbReference type="Proteomes" id="UP001596287">
    <property type="component" value="Unassembled WGS sequence"/>
</dbReference>
<comment type="caution">
    <text evidence="2">The sequence shown here is derived from an EMBL/GenBank/DDBJ whole genome shotgun (WGS) entry which is preliminary data.</text>
</comment>
<sequence length="415" mass="47882">MKLKMLIFLLFLIGFSSCQEKDKDQSEQINTSDIMENKEIETLLKKQIEAGYAAERSETDYPNYTLSENDLNASNEILKGYLSSNGYKAPSNDEFGKRIETIFGRKLDFSSDKKTVFVSFTSPCQKEMKFFKNTDLDYANYISKEGNFISELFFIPEIMDYQKVFPEIAKFENDLQEETAGIKIYKWNSKTDLSRERSYNLKTVLARNKYLFNDSKADLEWLLSSDKDFLKMLVSVYGYDSEEKINKLVLNDFYSKYDKSVPKQTQKIGELFFAKDCDGNLKMRKGLLDFVKKNTTASDNRFIYALANYALVLFGGDIDKVFNEGQDPSKKFKTEEKAMIIAYIASIESPAVEKFKQENATVWNNEASVIYNVASSHPEIMVIMKKNNYYNIPNLSQIAESATAEVEAYKMHMQD</sequence>
<evidence type="ECO:0000313" key="2">
    <source>
        <dbReference type="EMBL" id="MFC6097620.1"/>
    </source>
</evidence>
<dbReference type="PROSITE" id="PS51257">
    <property type="entry name" value="PROKAR_LIPOPROTEIN"/>
    <property type="match status" value="1"/>
</dbReference>
<accession>A0ABW1PQF4</accession>
<keyword evidence="1" id="KW-0732">Signal</keyword>
<keyword evidence="3" id="KW-1185">Reference proteome</keyword>
<reference evidence="3" key="1">
    <citation type="journal article" date="2019" name="Int. J. Syst. Evol. Microbiol.">
        <title>The Global Catalogue of Microorganisms (GCM) 10K type strain sequencing project: providing services to taxonomists for standard genome sequencing and annotation.</title>
        <authorList>
            <consortium name="The Broad Institute Genomics Platform"/>
            <consortium name="The Broad Institute Genome Sequencing Center for Infectious Disease"/>
            <person name="Wu L."/>
            <person name="Ma J."/>
        </authorList>
    </citation>
    <scope>NUCLEOTIDE SEQUENCE [LARGE SCALE GENOMIC DNA]</scope>
    <source>
        <strain evidence="3">CCUG 49679</strain>
    </source>
</reference>
<name>A0ABW1PQF4_9FLAO</name>
<feature type="chain" id="PRO_5045181689" evidence="1">
    <location>
        <begin position="21"/>
        <end position="415"/>
    </location>
</feature>